<dbReference type="SMART" id="SM00388">
    <property type="entry name" value="HisKA"/>
    <property type="match status" value="1"/>
</dbReference>
<dbReference type="GO" id="GO:0007234">
    <property type="term" value="P:osmosensory signaling via phosphorelay pathway"/>
    <property type="evidence" value="ECO:0007669"/>
    <property type="project" value="TreeGrafter"/>
</dbReference>
<keyword evidence="6" id="KW-0418">Kinase</keyword>
<dbReference type="SUPFAM" id="SSF55785">
    <property type="entry name" value="PYP-like sensor domain (PAS domain)"/>
    <property type="match status" value="2"/>
</dbReference>
<dbReference type="EC" id="2.7.13.3" evidence="3"/>
<evidence type="ECO:0000256" key="2">
    <source>
        <dbReference type="ARBA" id="ARBA00004429"/>
    </source>
</evidence>
<keyword evidence="7" id="KW-0472">Membrane</keyword>
<dbReference type="GO" id="GO:0000156">
    <property type="term" value="F:phosphorelay response regulator activity"/>
    <property type="evidence" value="ECO:0007669"/>
    <property type="project" value="TreeGrafter"/>
</dbReference>
<feature type="domain" description="Histidine kinase" evidence="8">
    <location>
        <begin position="293"/>
        <end position="508"/>
    </location>
</feature>
<keyword evidence="11" id="KW-1185">Reference proteome</keyword>
<accession>A0A162P9B8</accession>
<dbReference type="Proteomes" id="UP000185680">
    <property type="component" value="Chromosome"/>
</dbReference>
<dbReference type="InterPro" id="IPR035965">
    <property type="entry name" value="PAS-like_dom_sf"/>
</dbReference>
<evidence type="ECO:0000313" key="11">
    <source>
        <dbReference type="Proteomes" id="UP000185657"/>
    </source>
</evidence>
<comment type="subcellular location">
    <subcellularLocation>
        <location evidence="2">Cell inner membrane</location>
        <topology evidence="2">Multi-pass membrane protein</topology>
    </subcellularLocation>
</comment>
<evidence type="ECO:0000313" key="12">
    <source>
        <dbReference type="Proteomes" id="UP000185680"/>
    </source>
</evidence>
<dbReference type="InterPro" id="IPR004358">
    <property type="entry name" value="Sig_transdc_His_kin-like_C"/>
</dbReference>
<dbReference type="Pfam" id="PF02518">
    <property type="entry name" value="HATPase_c"/>
    <property type="match status" value="1"/>
</dbReference>
<dbReference type="EMBL" id="LVWD01000007">
    <property type="protein sequence ID" value="OAD42666.1"/>
    <property type="molecule type" value="Genomic_DNA"/>
</dbReference>
<dbReference type="SUPFAM" id="SSF55874">
    <property type="entry name" value="ATPase domain of HSP90 chaperone/DNA topoisomerase II/histidine kinase"/>
    <property type="match status" value="1"/>
</dbReference>
<dbReference type="OrthoDB" id="8929028at2"/>
<dbReference type="Proteomes" id="UP000185657">
    <property type="component" value="Unassembled WGS sequence"/>
</dbReference>
<dbReference type="GO" id="GO:0030295">
    <property type="term" value="F:protein kinase activator activity"/>
    <property type="evidence" value="ECO:0007669"/>
    <property type="project" value="TreeGrafter"/>
</dbReference>
<dbReference type="SMART" id="SM00091">
    <property type="entry name" value="PAS"/>
    <property type="match status" value="2"/>
</dbReference>
<keyword evidence="4" id="KW-0597">Phosphoprotein</keyword>
<organism evidence="9 12">
    <name type="scientific">Hydrogenophaga crassostreae</name>
    <dbReference type="NCBI Taxonomy" id="1763535"/>
    <lineage>
        <taxon>Bacteria</taxon>
        <taxon>Pseudomonadati</taxon>
        <taxon>Pseudomonadota</taxon>
        <taxon>Betaproteobacteria</taxon>
        <taxon>Burkholderiales</taxon>
        <taxon>Comamonadaceae</taxon>
        <taxon>Hydrogenophaga</taxon>
    </lineage>
</organism>
<evidence type="ECO:0000256" key="4">
    <source>
        <dbReference type="ARBA" id="ARBA00022553"/>
    </source>
</evidence>
<dbReference type="FunFam" id="3.30.565.10:FF:000006">
    <property type="entry name" value="Sensor histidine kinase WalK"/>
    <property type="match status" value="1"/>
</dbReference>
<evidence type="ECO:0000256" key="1">
    <source>
        <dbReference type="ARBA" id="ARBA00000085"/>
    </source>
</evidence>
<protein>
    <recommendedName>
        <fullName evidence="3">histidine kinase</fullName>
        <ecNumber evidence="3">2.7.13.3</ecNumber>
    </recommendedName>
</protein>
<gene>
    <name evidence="9" type="ORF">LPB072_10300</name>
    <name evidence="10" type="ORF">LPB72_07075</name>
</gene>
<dbReference type="InterPro" id="IPR036890">
    <property type="entry name" value="HATPase_C_sf"/>
</dbReference>
<evidence type="ECO:0000256" key="7">
    <source>
        <dbReference type="ARBA" id="ARBA00023136"/>
    </source>
</evidence>
<dbReference type="InterPro" id="IPR036097">
    <property type="entry name" value="HisK_dim/P_sf"/>
</dbReference>
<dbReference type="InterPro" id="IPR000014">
    <property type="entry name" value="PAS"/>
</dbReference>
<dbReference type="GO" id="GO:0000155">
    <property type="term" value="F:phosphorelay sensor kinase activity"/>
    <property type="evidence" value="ECO:0007669"/>
    <property type="project" value="InterPro"/>
</dbReference>
<dbReference type="InterPro" id="IPR003661">
    <property type="entry name" value="HisK_dim/P_dom"/>
</dbReference>
<dbReference type="AlphaFoldDB" id="A0A162P9B8"/>
<name>A0A162P9B8_9BURK</name>
<reference evidence="10 11" key="1">
    <citation type="submission" date="2016-02" db="EMBL/GenBank/DDBJ databases">
        <title>Draft genome sequence of Hydrogenophaga sp. LPB0072.</title>
        <authorList>
            <person name="Shin S.-K."/>
            <person name="Yi H."/>
        </authorList>
    </citation>
    <scope>NUCLEOTIDE SEQUENCE [LARGE SCALE GENOMIC DNA]</scope>
    <source>
        <strain evidence="10 11">LPB0072</strain>
    </source>
</reference>
<dbReference type="SUPFAM" id="SSF47384">
    <property type="entry name" value="Homodimeric domain of signal transducing histidine kinase"/>
    <property type="match status" value="1"/>
</dbReference>
<dbReference type="CDD" id="cd00082">
    <property type="entry name" value="HisKA"/>
    <property type="match status" value="1"/>
</dbReference>
<dbReference type="PRINTS" id="PR00344">
    <property type="entry name" value="BCTRLSENSOR"/>
</dbReference>
<dbReference type="Pfam" id="PF12860">
    <property type="entry name" value="PAS_7"/>
    <property type="match status" value="2"/>
</dbReference>
<proteinExistence type="predicted"/>
<dbReference type="PROSITE" id="PS50109">
    <property type="entry name" value="HIS_KIN"/>
    <property type="match status" value="1"/>
</dbReference>
<evidence type="ECO:0000256" key="5">
    <source>
        <dbReference type="ARBA" id="ARBA00022679"/>
    </source>
</evidence>
<dbReference type="RefSeq" id="WP_066087932.1">
    <property type="nucleotide sequence ID" value="NZ_LVWD01000007.1"/>
</dbReference>
<evidence type="ECO:0000259" key="8">
    <source>
        <dbReference type="PROSITE" id="PS50109"/>
    </source>
</evidence>
<dbReference type="InterPro" id="IPR005467">
    <property type="entry name" value="His_kinase_dom"/>
</dbReference>
<dbReference type="Gene3D" id="3.30.450.20">
    <property type="entry name" value="PAS domain"/>
    <property type="match status" value="2"/>
</dbReference>
<dbReference type="GO" id="GO:0005886">
    <property type="term" value="C:plasma membrane"/>
    <property type="evidence" value="ECO:0007669"/>
    <property type="project" value="UniProtKB-SubCell"/>
</dbReference>
<reference evidence="9 12" key="2">
    <citation type="submission" date="2016-10" db="EMBL/GenBank/DDBJ databases">
        <title>Hydorgenophaga sp. LPB0072 isolated from gastropod.</title>
        <authorList>
            <person name="Kim E."/>
            <person name="Yi H."/>
        </authorList>
    </citation>
    <scope>NUCLEOTIDE SEQUENCE [LARGE SCALE GENOMIC DNA]</scope>
    <source>
        <strain evidence="9 12">LPB0072</strain>
    </source>
</reference>
<evidence type="ECO:0000313" key="9">
    <source>
        <dbReference type="EMBL" id="AOW13188.1"/>
    </source>
</evidence>
<dbReference type="InterPro" id="IPR050351">
    <property type="entry name" value="BphY/WalK/GraS-like"/>
</dbReference>
<dbReference type="Pfam" id="PF00512">
    <property type="entry name" value="HisKA"/>
    <property type="match status" value="1"/>
</dbReference>
<dbReference type="Gene3D" id="3.30.565.10">
    <property type="entry name" value="Histidine kinase-like ATPase, C-terminal domain"/>
    <property type="match status" value="1"/>
</dbReference>
<keyword evidence="5" id="KW-0808">Transferase</keyword>
<evidence type="ECO:0000256" key="6">
    <source>
        <dbReference type="ARBA" id="ARBA00022777"/>
    </source>
</evidence>
<dbReference type="InterPro" id="IPR003594">
    <property type="entry name" value="HATPase_dom"/>
</dbReference>
<evidence type="ECO:0000313" key="10">
    <source>
        <dbReference type="EMBL" id="OAD42666.1"/>
    </source>
</evidence>
<dbReference type="KEGG" id="hyl:LPB072_10300"/>
<dbReference type="PANTHER" id="PTHR42878">
    <property type="entry name" value="TWO-COMPONENT HISTIDINE KINASE"/>
    <property type="match status" value="1"/>
</dbReference>
<comment type="catalytic activity">
    <reaction evidence="1">
        <text>ATP + protein L-histidine = ADP + protein N-phospho-L-histidine.</text>
        <dbReference type="EC" id="2.7.13.3"/>
    </reaction>
</comment>
<dbReference type="PANTHER" id="PTHR42878:SF15">
    <property type="entry name" value="BACTERIOPHYTOCHROME"/>
    <property type="match status" value="1"/>
</dbReference>
<dbReference type="EMBL" id="CP017476">
    <property type="protein sequence ID" value="AOW13188.1"/>
    <property type="molecule type" value="Genomic_DNA"/>
</dbReference>
<dbReference type="Gene3D" id="1.10.287.130">
    <property type="match status" value="1"/>
</dbReference>
<dbReference type="SMART" id="SM00387">
    <property type="entry name" value="HATPase_c"/>
    <property type="match status" value="1"/>
</dbReference>
<sequence length="514" mass="57341">MLPAENQEMVQSIIDHLPSGVSMFDSDMQMVVCNRRLRTLLEFPDSLFEPTLPSLFDLALFNACRGEYGQGNPESLAQEVCVRARSMQPHVIERQRPNGVVIEVRGVPLPTGGFVSIYSDITDRKHAEQEAKRFAAYLDAVINALPQGVTVIDENLVIQLWNKSFEQLLDLPPGLMKPGVTFEEVARSNAERGEYGDVDIEAKVRESADLARRFLPHRIMRQRPNGMTLEVEGSALMGGGDSRGFVTTYTDITQLREAQDALEQLNTELDQRVKDRTRQLRALNTDLESFTYSVSHDLRTPLRSIHGFATVLAESEADRMSEGGRDALHRIQNNAGRMGKLITDLLSMAQQSRVELNMQPVDLSAMARSVVVDLQRGDSARQVEWRIEEGLSTQGDPSLMLIVMQNLLGNAWKYTGHCEAPCIEFFRVSEGDGMDGFCVRDNGAGFDMAYVEQLFQPFKRLHMPNEFEGTGIGLAIVHRILLRHHGSIRGNGSVGKGATFHFSLPWIQGSPSVL</sequence>
<dbReference type="STRING" id="1763535.LPB072_10300"/>
<evidence type="ECO:0000256" key="3">
    <source>
        <dbReference type="ARBA" id="ARBA00012438"/>
    </source>
</evidence>